<dbReference type="Proteomes" id="UP000092498">
    <property type="component" value="Chromosome"/>
</dbReference>
<dbReference type="GO" id="GO:0004674">
    <property type="term" value="F:protein serine/threonine kinase activity"/>
    <property type="evidence" value="ECO:0007669"/>
    <property type="project" value="TreeGrafter"/>
</dbReference>
<feature type="signal peptide" evidence="5">
    <location>
        <begin position="1"/>
        <end position="26"/>
    </location>
</feature>
<dbReference type="GO" id="GO:0005737">
    <property type="term" value="C:cytoplasm"/>
    <property type="evidence" value="ECO:0007669"/>
    <property type="project" value="TreeGrafter"/>
</dbReference>
<evidence type="ECO:0000256" key="3">
    <source>
        <dbReference type="ARBA" id="ARBA00022729"/>
    </source>
</evidence>
<name>A0A1B1AL12_9PROT</name>
<keyword evidence="3 5" id="KW-0732">Signal</keyword>
<sequence>MRNWRKAVALTAISASLLWTPAGVSAQQNFEQGNEGLCRRAPAPLVLDAEIERAARNIQPSTRAPPPPAAVTEPSADGASAEDEEAIVVTGARIVRQDFEAISPMTTVGAEELELTATLSTDGLLDPVEPDTEASSGFGRTERAQPRPEAGLLTAGDHDDLLNPELYANYVDSFLENEEFDGVPRVDTRRVLTIQVEDRAGRPLPFANVRLTCGDGNQLTLATTADGTAVFFPELDRLGARVAVSVDYRSRREPMSRSVVIGRTSRAQIETVRTESLASPIRNFDLALVVDTTGSMSDELEYLKVELDSILGGLREEHPNVDIRVALVAYRDTTDEYITRTFSFDGDVSTIRGHLSRQRASGGGDYPEAVEQAMARAVALDWRENAVRSLLFVADAPPHAEDVATTWRSAEVARAKRIQIVPVGASGVGPGAEYMMRAMAAVTQSRYIFLTDDSGIGNPHAPPAVDCYLVTSLESSIQRVLNGQISGRRIEPDRAEVVRAVGRYNNGRCRRST</sequence>
<dbReference type="InterPro" id="IPR052969">
    <property type="entry name" value="Thr-specific_kinase-like"/>
</dbReference>
<dbReference type="STRING" id="1759059.ATE48_15430"/>
<protein>
    <recommendedName>
        <fullName evidence="6">VWFA domain-containing protein</fullName>
    </recommendedName>
</protein>
<evidence type="ECO:0000256" key="5">
    <source>
        <dbReference type="SAM" id="SignalP"/>
    </source>
</evidence>
<dbReference type="SUPFAM" id="SSF53300">
    <property type="entry name" value="vWA-like"/>
    <property type="match status" value="1"/>
</dbReference>
<organism evidence="7 8">
    <name type="scientific">Candidatus Viadribacter manganicus</name>
    <dbReference type="NCBI Taxonomy" id="1759059"/>
    <lineage>
        <taxon>Bacteria</taxon>
        <taxon>Pseudomonadati</taxon>
        <taxon>Pseudomonadota</taxon>
        <taxon>Alphaproteobacteria</taxon>
        <taxon>Hyphomonadales</taxon>
        <taxon>Hyphomonadaceae</taxon>
        <taxon>Candidatus Viadribacter</taxon>
    </lineage>
</organism>
<dbReference type="Gene3D" id="3.40.50.410">
    <property type="entry name" value="von Willebrand factor, type A domain"/>
    <property type="match status" value="1"/>
</dbReference>
<feature type="chain" id="PRO_5008518964" description="VWFA domain-containing protein" evidence="5">
    <location>
        <begin position="27"/>
        <end position="513"/>
    </location>
</feature>
<feature type="region of interest" description="Disordered" evidence="4">
    <location>
        <begin position="57"/>
        <end position="83"/>
    </location>
</feature>
<dbReference type="InterPro" id="IPR056861">
    <property type="entry name" value="HMCN1-like_VWA"/>
</dbReference>
<evidence type="ECO:0000313" key="7">
    <source>
        <dbReference type="EMBL" id="ANP47210.1"/>
    </source>
</evidence>
<keyword evidence="8" id="KW-1185">Reference proteome</keyword>
<dbReference type="AlphaFoldDB" id="A0A1B1AL12"/>
<evidence type="ECO:0000259" key="6">
    <source>
        <dbReference type="PROSITE" id="PS50234"/>
    </source>
</evidence>
<proteinExistence type="predicted"/>
<dbReference type="PROSITE" id="PS50234">
    <property type="entry name" value="VWFA"/>
    <property type="match status" value="1"/>
</dbReference>
<keyword evidence="2" id="KW-0964">Secreted</keyword>
<reference evidence="7 8" key="1">
    <citation type="submission" date="2015-11" db="EMBL/GenBank/DDBJ databases">
        <title>Whole-Genome Sequence of Candidatus Oderbacter manganicum from the National Park Lower Oder Valley, Germany.</title>
        <authorList>
            <person name="Braun B."/>
            <person name="Liere K."/>
            <person name="Szewzyk U."/>
        </authorList>
    </citation>
    <scope>NUCLEOTIDE SEQUENCE [LARGE SCALE GENOMIC DNA]</scope>
    <source>
        <strain evidence="7 8">OTSz_A_272</strain>
    </source>
</reference>
<accession>A0A1B1AL12</accession>
<feature type="region of interest" description="Disordered" evidence="4">
    <location>
        <begin position="123"/>
        <end position="158"/>
    </location>
</feature>
<feature type="domain" description="VWFA" evidence="6">
    <location>
        <begin position="285"/>
        <end position="480"/>
    </location>
</feature>
<comment type="subcellular location">
    <subcellularLocation>
        <location evidence="1">Secreted</location>
    </subcellularLocation>
</comment>
<dbReference type="PANTHER" id="PTHR47763:SF1">
    <property type="entry name" value="DUF659 DOMAIN-CONTAINING PROTEIN"/>
    <property type="match status" value="1"/>
</dbReference>
<dbReference type="Pfam" id="PF25106">
    <property type="entry name" value="VWA_4"/>
    <property type="match status" value="1"/>
</dbReference>
<gene>
    <name evidence="7" type="ORF">ATE48_15430</name>
</gene>
<dbReference type="CDD" id="cd00198">
    <property type="entry name" value="vWFA"/>
    <property type="match status" value="1"/>
</dbReference>
<dbReference type="InterPro" id="IPR002035">
    <property type="entry name" value="VWF_A"/>
</dbReference>
<evidence type="ECO:0000256" key="2">
    <source>
        <dbReference type="ARBA" id="ARBA00022525"/>
    </source>
</evidence>
<dbReference type="PANTHER" id="PTHR47763">
    <property type="entry name" value="ALPHA-PROTEIN KINASE VWKA"/>
    <property type="match status" value="1"/>
</dbReference>
<evidence type="ECO:0000313" key="8">
    <source>
        <dbReference type="Proteomes" id="UP000092498"/>
    </source>
</evidence>
<evidence type="ECO:0000256" key="4">
    <source>
        <dbReference type="SAM" id="MobiDB-lite"/>
    </source>
</evidence>
<dbReference type="SMART" id="SM00327">
    <property type="entry name" value="VWA"/>
    <property type="match status" value="1"/>
</dbReference>
<evidence type="ECO:0000256" key="1">
    <source>
        <dbReference type="ARBA" id="ARBA00004613"/>
    </source>
</evidence>
<dbReference type="EMBL" id="CP013244">
    <property type="protein sequence ID" value="ANP47210.1"/>
    <property type="molecule type" value="Genomic_DNA"/>
</dbReference>
<dbReference type="RefSeq" id="WP_066773019.1">
    <property type="nucleotide sequence ID" value="NZ_CP013244.1"/>
</dbReference>
<dbReference type="InterPro" id="IPR036465">
    <property type="entry name" value="vWFA_dom_sf"/>
</dbReference>
<dbReference type="InParanoid" id="A0A1B1AL12"/>
<dbReference type="KEGG" id="cbot:ATE48_15430"/>